<dbReference type="Gene3D" id="1.20.1640.10">
    <property type="entry name" value="Multidrug efflux transporter AcrB transmembrane domain"/>
    <property type="match status" value="1"/>
</dbReference>
<evidence type="ECO:0000256" key="7">
    <source>
        <dbReference type="ARBA" id="ARBA00023180"/>
    </source>
</evidence>
<dbReference type="GO" id="GO:0016020">
    <property type="term" value="C:membrane"/>
    <property type="evidence" value="ECO:0007669"/>
    <property type="project" value="UniProtKB-SubCell"/>
</dbReference>
<evidence type="ECO:0000259" key="10">
    <source>
        <dbReference type="PROSITE" id="PS50156"/>
    </source>
</evidence>
<dbReference type="GO" id="GO:0008270">
    <property type="term" value="F:zinc ion binding"/>
    <property type="evidence" value="ECO:0007669"/>
    <property type="project" value="InterPro"/>
</dbReference>
<dbReference type="Gene3D" id="3.40.140.10">
    <property type="entry name" value="Cytidine Deaminase, domain 2"/>
    <property type="match status" value="1"/>
</dbReference>
<evidence type="ECO:0000256" key="2">
    <source>
        <dbReference type="ARBA" id="ARBA00022692"/>
    </source>
</evidence>
<dbReference type="InterPro" id="IPR052081">
    <property type="entry name" value="Dispatched_Hh_regulator"/>
</dbReference>
<dbReference type="PROSITE" id="PS51747">
    <property type="entry name" value="CYT_DCMP_DEAMINASES_2"/>
    <property type="match status" value="1"/>
</dbReference>
<accession>A0A812VGA0</accession>
<feature type="transmembrane region" description="Helical" evidence="9">
    <location>
        <begin position="889"/>
        <end position="910"/>
    </location>
</feature>
<gene>
    <name evidence="12" type="ORF">SNEC2469_LOCUS18057</name>
</gene>
<feature type="transmembrane region" description="Helical" evidence="9">
    <location>
        <begin position="450"/>
        <end position="469"/>
    </location>
</feature>
<feature type="transmembrane region" description="Helical" evidence="9">
    <location>
        <begin position="995"/>
        <end position="1015"/>
    </location>
</feature>
<feature type="domain" description="CMP/dCMP-type deaminase" evidence="11">
    <location>
        <begin position="626"/>
        <end position="758"/>
    </location>
</feature>
<feature type="transmembrane region" description="Helical" evidence="9">
    <location>
        <begin position="324"/>
        <end position="342"/>
    </location>
</feature>
<evidence type="ECO:0000256" key="9">
    <source>
        <dbReference type="SAM" id="Phobius"/>
    </source>
</evidence>
<comment type="subcellular location">
    <subcellularLocation>
        <location evidence="1">Membrane</location>
        <topology evidence="1">Multi-pass membrane protein</topology>
    </subcellularLocation>
</comment>
<keyword evidence="2 9" id="KW-0812">Transmembrane</keyword>
<dbReference type="PROSITE" id="PS00903">
    <property type="entry name" value="CYT_DCMP_DEAMINASES_1"/>
    <property type="match status" value="1"/>
</dbReference>
<feature type="transmembrane region" description="Helical" evidence="9">
    <location>
        <begin position="293"/>
        <end position="312"/>
    </location>
</feature>
<comment type="similarity">
    <text evidence="8">Belongs to the dispatched family.</text>
</comment>
<evidence type="ECO:0000256" key="1">
    <source>
        <dbReference type="ARBA" id="ARBA00004141"/>
    </source>
</evidence>
<feature type="transmembrane region" description="Helical" evidence="9">
    <location>
        <begin position="374"/>
        <end position="397"/>
    </location>
</feature>
<dbReference type="InterPro" id="IPR053958">
    <property type="entry name" value="HMGCR/SNAP/NPC1-like_SSD"/>
</dbReference>
<organism evidence="12 13">
    <name type="scientific">Symbiodinium necroappetens</name>
    <dbReference type="NCBI Taxonomy" id="1628268"/>
    <lineage>
        <taxon>Eukaryota</taxon>
        <taxon>Sar</taxon>
        <taxon>Alveolata</taxon>
        <taxon>Dinophyceae</taxon>
        <taxon>Suessiales</taxon>
        <taxon>Symbiodiniaceae</taxon>
        <taxon>Symbiodinium</taxon>
    </lineage>
</organism>
<feature type="transmembrane region" description="Helical" evidence="9">
    <location>
        <begin position="864"/>
        <end position="883"/>
    </location>
</feature>
<dbReference type="InterPro" id="IPR016193">
    <property type="entry name" value="Cytidine_deaminase-like"/>
</dbReference>
<dbReference type="EMBL" id="CAJNJA010030176">
    <property type="protein sequence ID" value="CAE7639457.1"/>
    <property type="molecule type" value="Genomic_DNA"/>
</dbReference>
<comment type="caution">
    <text evidence="12">The sequence shown here is derived from an EMBL/GenBank/DDBJ whole genome shotgun (WGS) entry which is preliminary data.</text>
</comment>
<dbReference type="Proteomes" id="UP000601435">
    <property type="component" value="Unassembled WGS sequence"/>
</dbReference>
<dbReference type="CDD" id="cd01285">
    <property type="entry name" value="nucleoside_deaminase"/>
    <property type="match status" value="1"/>
</dbReference>
<dbReference type="PANTHER" id="PTHR45951">
    <property type="entry name" value="PROTEIN DISPATCHED-RELATED"/>
    <property type="match status" value="1"/>
</dbReference>
<dbReference type="GO" id="GO:0022857">
    <property type="term" value="F:transmembrane transporter activity"/>
    <property type="evidence" value="ECO:0007669"/>
    <property type="project" value="TreeGrafter"/>
</dbReference>
<dbReference type="Pfam" id="PF12349">
    <property type="entry name" value="Sterol-sensing"/>
    <property type="match status" value="1"/>
</dbReference>
<evidence type="ECO:0000256" key="4">
    <source>
        <dbReference type="ARBA" id="ARBA00022833"/>
    </source>
</evidence>
<evidence type="ECO:0000256" key="6">
    <source>
        <dbReference type="ARBA" id="ARBA00023136"/>
    </source>
</evidence>
<feature type="transmembrane region" description="Helical" evidence="9">
    <location>
        <begin position="961"/>
        <end position="983"/>
    </location>
</feature>
<feature type="transmembrane region" description="Helical" evidence="9">
    <location>
        <begin position="1094"/>
        <end position="1114"/>
    </location>
</feature>
<dbReference type="Pfam" id="PF00383">
    <property type="entry name" value="dCMP_cyt_deam_1"/>
    <property type="match status" value="1"/>
</dbReference>
<feature type="transmembrane region" description="Helical" evidence="9">
    <location>
        <begin position="922"/>
        <end position="941"/>
    </location>
</feature>
<keyword evidence="6 9" id="KW-0472">Membrane</keyword>
<evidence type="ECO:0000256" key="3">
    <source>
        <dbReference type="ARBA" id="ARBA00022723"/>
    </source>
</evidence>
<dbReference type="InterPro" id="IPR016192">
    <property type="entry name" value="APOBEC/CMP_deaminase_Zn-bd"/>
</dbReference>
<dbReference type="OrthoDB" id="408702at2759"/>
<sequence>MGPCFRCYRASPPLVSCFCVKVRRVGRERQQESRQSKLLEEEIEDFSGTPFVTFVAWITHRGLARAPMCCVCTGMLLVIAIIAGGMVARPPNVDVDWAAFLKTDVNTSTMRDVFLFALQHRQTERRLTEETELVEDQHSAGNRLYKHSDIFLAYDFPEGTNAGPNGWLDSGHLYSVMSLERRLRGSSSVTGLTSSRSSADAMAVSEFVVVSAASANRSYWWANGTSWPSLLSSNRQTHDLGTYSPVPVLSRGAIVSLALASVVFLAFAFRFVSAGMDFMKGQAKDEGCPRTQVFHIFFAGSSSLLAGARLGILGDHLDPALGLSLGRAGACLLLAVALGRAAGTSVREVAPVAVLLAVSWLQLGFSAVSSQQAMHLGLFCSGSLCALVAVQSLAATLEGSRHAEYVKDRLSLVMSLVQTLTMVQLLAWLFTLHFSTSESAGQKAHSFSGFTLDSFLDGLVFCGAGHLLLKKQAILLSLCQQFAPLDDKPLCEQGISLVNYVFPSPMVLGPDVVPSMLVYDAGGREKVAPQVAVALMEEHNVKDIIVDADYEDGQPLRRIRSCFRFKWYCCTSLMSSSEQGVVLEEMRQTWDTFLNEAVMPVLKEFREAQAERAGSGTKPFEMYYTGSTLYSKEDAAKTGHMPFGAVLADAEGKILAEAHNQSVVAAKRGGSGDVTRHAEMELVRKICAPESGLGPEIRAKCTLYTSTEPCVMCAGAIYWSQVGRVVFGASSEDLVQLSGPGGFDVPLEKLYGMGREGTRKIEIHGPVLSEVFPVFAVPPRLSTVSLNLKKGMLTCFQRCLERCLEDLLTVKPKSAQEAMKIHAASGCWNMILYPWVKHQTCTIVQQELNPNDFEDPPSPVTETLLGDLLLAAGSMGFVLFYLMVHTQSVLLGALGLLLIVSAIPLSYVLFSIVTGSNTMSIASLLSVFLIVGLGSDVVFVYTDFWADSFHRKENYGSRMTWTLIHAGKASLATSVTTALSFFANLASVLKPLREFGFFMGLCVVVCWAALPDFHVGPYHRLLPDLVSKMLGADNMKFGRSFYTLPGTVEPKRGARLQAGMKGLGSLLLLAFAAKIDAYPYTRGYTRCLQRAKRSLALFPIVVSLGLAAWGSMVFEVDSGVPSIFPPEHNLNRGQQIFATFNDANQVFNPLWTIDTPQVSVCNDAMFAPISTTYTPASWGYNCNLFWCEADPDVEQSEEGSCHCWRRQLPNTCNTQSAPVSSKIYAKRKLAESEMVGAVADYLASTEGMQMTSAQRQSMQRPTSSRHGARLEVHKLGSIQPEVPNGKRIKKPCAAMQSLAVLYKQT</sequence>
<dbReference type="InterPro" id="IPR000731">
    <property type="entry name" value="SSD"/>
</dbReference>
<feature type="transmembrane region" description="Helical" evidence="9">
    <location>
        <begin position="349"/>
        <end position="368"/>
    </location>
</feature>
<keyword evidence="7" id="KW-0325">Glycoprotein</keyword>
<evidence type="ECO:0000313" key="12">
    <source>
        <dbReference type="EMBL" id="CAE7639457.1"/>
    </source>
</evidence>
<dbReference type="InterPro" id="IPR002125">
    <property type="entry name" value="CMP_dCMP_dom"/>
</dbReference>
<evidence type="ECO:0000313" key="13">
    <source>
        <dbReference type="Proteomes" id="UP000601435"/>
    </source>
</evidence>
<evidence type="ECO:0000259" key="11">
    <source>
        <dbReference type="PROSITE" id="PS51747"/>
    </source>
</evidence>
<name>A0A812VGA0_9DINO</name>
<dbReference type="PROSITE" id="PS50156">
    <property type="entry name" value="SSD"/>
    <property type="match status" value="1"/>
</dbReference>
<evidence type="ECO:0000256" key="5">
    <source>
        <dbReference type="ARBA" id="ARBA00022989"/>
    </source>
</evidence>
<evidence type="ECO:0000256" key="8">
    <source>
        <dbReference type="ARBA" id="ARBA00038046"/>
    </source>
</evidence>
<dbReference type="GO" id="GO:0016787">
    <property type="term" value="F:hydrolase activity"/>
    <property type="evidence" value="ECO:0007669"/>
    <property type="project" value="InterPro"/>
</dbReference>
<feature type="domain" description="SSD" evidence="10">
    <location>
        <begin position="891"/>
        <end position="1005"/>
    </location>
</feature>
<feature type="transmembrane region" description="Helical" evidence="9">
    <location>
        <begin position="253"/>
        <end position="272"/>
    </location>
</feature>
<feature type="transmembrane region" description="Helical" evidence="9">
    <location>
        <begin position="68"/>
        <end position="88"/>
    </location>
</feature>
<feature type="transmembrane region" description="Helical" evidence="9">
    <location>
        <begin position="1054"/>
        <end position="1073"/>
    </location>
</feature>
<keyword evidence="4" id="KW-0862">Zinc</keyword>
<keyword evidence="13" id="KW-1185">Reference proteome</keyword>
<keyword evidence="5 9" id="KW-1133">Transmembrane helix</keyword>
<evidence type="ECO:0008006" key="14">
    <source>
        <dbReference type="Google" id="ProtNLM"/>
    </source>
</evidence>
<dbReference type="SUPFAM" id="SSF53927">
    <property type="entry name" value="Cytidine deaminase-like"/>
    <property type="match status" value="1"/>
</dbReference>
<feature type="transmembrane region" description="Helical" evidence="9">
    <location>
        <begin position="409"/>
        <end position="430"/>
    </location>
</feature>
<proteinExistence type="inferred from homology"/>
<reference evidence="12" key="1">
    <citation type="submission" date="2021-02" db="EMBL/GenBank/DDBJ databases">
        <authorList>
            <person name="Dougan E. K."/>
            <person name="Rhodes N."/>
            <person name="Thang M."/>
            <person name="Chan C."/>
        </authorList>
    </citation>
    <scope>NUCLEOTIDE SEQUENCE</scope>
</reference>
<keyword evidence="3" id="KW-0479">Metal-binding</keyword>
<protein>
    <recommendedName>
        <fullName evidence="14">CMP/dCMP-type deaminase domain-containing protein</fullName>
    </recommendedName>
</protein>
<dbReference type="SUPFAM" id="SSF82866">
    <property type="entry name" value="Multidrug efflux transporter AcrB transmembrane domain"/>
    <property type="match status" value="1"/>
</dbReference>